<keyword evidence="3" id="KW-1185">Reference proteome</keyword>
<proteinExistence type="predicted"/>
<dbReference type="AlphaFoldDB" id="A0A5J5VXD9"/>
<reference evidence="3" key="1">
    <citation type="journal article" date="2020" name="Nat. Genet.">
        <title>Genomic diversifications of five Gossypium allopolyploid species and their impact on cotton improvement.</title>
        <authorList>
            <person name="Chen Z.J."/>
            <person name="Sreedasyam A."/>
            <person name="Ando A."/>
            <person name="Song Q."/>
            <person name="De Santiago L.M."/>
            <person name="Hulse-Kemp A.M."/>
            <person name="Ding M."/>
            <person name="Ye W."/>
            <person name="Kirkbride R.C."/>
            <person name="Jenkins J."/>
            <person name="Plott C."/>
            <person name="Lovell J."/>
            <person name="Lin Y.M."/>
            <person name="Vaughn R."/>
            <person name="Liu B."/>
            <person name="Simpson S."/>
            <person name="Scheffler B.E."/>
            <person name="Wen L."/>
            <person name="Saski C.A."/>
            <person name="Grover C.E."/>
            <person name="Hu G."/>
            <person name="Conover J.L."/>
            <person name="Carlson J.W."/>
            <person name="Shu S."/>
            <person name="Boston L.B."/>
            <person name="Williams M."/>
            <person name="Peterson D.G."/>
            <person name="McGee K."/>
            <person name="Jones D.C."/>
            <person name="Wendel J.F."/>
            <person name="Stelly D.M."/>
            <person name="Grimwood J."/>
            <person name="Schmutz J."/>
        </authorList>
    </citation>
    <scope>NUCLEOTIDE SEQUENCE [LARGE SCALE GENOMIC DNA]</scope>
    <source>
        <strain evidence="3">cv. 3-79</strain>
    </source>
</reference>
<keyword evidence="1" id="KW-0472">Membrane</keyword>
<keyword evidence="1" id="KW-0812">Transmembrane</keyword>
<evidence type="ECO:0000313" key="3">
    <source>
        <dbReference type="Proteomes" id="UP000327439"/>
    </source>
</evidence>
<dbReference type="Proteomes" id="UP000327439">
    <property type="component" value="Chromosome A05"/>
</dbReference>
<organism evidence="2 3">
    <name type="scientific">Gossypium barbadense</name>
    <name type="common">Sea Island cotton</name>
    <name type="synonym">Hibiscus barbadensis</name>
    <dbReference type="NCBI Taxonomy" id="3634"/>
    <lineage>
        <taxon>Eukaryota</taxon>
        <taxon>Viridiplantae</taxon>
        <taxon>Streptophyta</taxon>
        <taxon>Embryophyta</taxon>
        <taxon>Tracheophyta</taxon>
        <taxon>Spermatophyta</taxon>
        <taxon>Magnoliopsida</taxon>
        <taxon>eudicotyledons</taxon>
        <taxon>Gunneridae</taxon>
        <taxon>Pentapetalae</taxon>
        <taxon>rosids</taxon>
        <taxon>malvids</taxon>
        <taxon>Malvales</taxon>
        <taxon>Malvaceae</taxon>
        <taxon>Malvoideae</taxon>
        <taxon>Gossypium</taxon>
    </lineage>
</organism>
<protein>
    <submittedName>
        <fullName evidence="2">Uncharacterized protein</fullName>
    </submittedName>
</protein>
<dbReference type="EMBL" id="CM018206">
    <property type="protein sequence ID" value="KAB2084164.1"/>
    <property type="molecule type" value="Genomic_DNA"/>
</dbReference>
<gene>
    <name evidence="2" type="ORF">ES319_A05G316100v1</name>
</gene>
<accession>A0A5J5VXD9</accession>
<keyword evidence="1" id="KW-1133">Transmembrane helix</keyword>
<sequence>MGLSTLFQSRVRGRKLPTLVGTRVGFVTFGSPEIHNRDGEQTTALTDGSFERRARCPAGVRCTWGKRRRRLGRNPRVFISGLVFGLGFWFGPG</sequence>
<name>A0A5J5VXD9_GOSBA</name>
<feature type="transmembrane region" description="Helical" evidence="1">
    <location>
        <begin position="76"/>
        <end position="92"/>
    </location>
</feature>
<evidence type="ECO:0000256" key="1">
    <source>
        <dbReference type="SAM" id="Phobius"/>
    </source>
</evidence>
<evidence type="ECO:0000313" key="2">
    <source>
        <dbReference type="EMBL" id="KAB2084164.1"/>
    </source>
</evidence>